<comment type="catalytic activity">
    <reaction evidence="8 10">
        <text>N-(5-phospho-beta-D-ribosyl)anthranilate + diphosphate = 5-phospho-alpha-D-ribose 1-diphosphate + anthranilate</text>
        <dbReference type="Rhea" id="RHEA:11768"/>
        <dbReference type="ChEBI" id="CHEBI:16567"/>
        <dbReference type="ChEBI" id="CHEBI:18277"/>
        <dbReference type="ChEBI" id="CHEBI:33019"/>
        <dbReference type="ChEBI" id="CHEBI:58017"/>
        <dbReference type="EC" id="2.4.2.18"/>
    </reaction>
</comment>
<dbReference type="InterPro" id="IPR005940">
    <property type="entry name" value="Anthranilate_Pribosyl_Tfrase"/>
</dbReference>
<feature type="binding site" evidence="10">
    <location>
        <begin position="321"/>
        <end position="329"/>
    </location>
    <ligand>
        <name>5-phospho-alpha-D-ribose 1-diphosphate</name>
        <dbReference type="ChEBI" id="CHEBI:58017"/>
    </ligand>
</feature>
<dbReference type="InterPro" id="IPR017459">
    <property type="entry name" value="Glycosyl_Trfase_fam3_N_dom"/>
</dbReference>
<dbReference type="HAMAP" id="MF_00211">
    <property type="entry name" value="TrpD"/>
    <property type="match status" value="1"/>
</dbReference>
<feature type="binding site" evidence="10">
    <location>
        <begin position="303"/>
        <end position="306"/>
    </location>
    <ligand>
        <name>5-phospho-alpha-D-ribose 1-diphosphate</name>
        <dbReference type="ChEBI" id="CHEBI:58017"/>
    </ligand>
</feature>
<keyword evidence="10" id="KW-0479">Metal-binding</keyword>
<evidence type="ECO:0000256" key="6">
    <source>
        <dbReference type="ARBA" id="ARBA00022962"/>
    </source>
</evidence>
<dbReference type="GO" id="GO:0005829">
    <property type="term" value="C:cytosol"/>
    <property type="evidence" value="ECO:0007669"/>
    <property type="project" value="TreeGrafter"/>
</dbReference>
<evidence type="ECO:0000259" key="11">
    <source>
        <dbReference type="Pfam" id="PF00117"/>
    </source>
</evidence>
<accession>B7APJ5</accession>
<dbReference type="Proteomes" id="UP000003136">
    <property type="component" value="Unassembled WGS sequence"/>
</dbReference>
<comment type="subunit">
    <text evidence="10">Homodimer.</text>
</comment>
<dbReference type="Pfam" id="PF00117">
    <property type="entry name" value="GATase"/>
    <property type="match status" value="1"/>
</dbReference>
<feature type="binding site" evidence="10">
    <location>
        <position position="438"/>
    </location>
    <ligand>
        <name>Mg(2+)</name>
        <dbReference type="ChEBI" id="CHEBI:18420"/>
        <label>2</label>
    </ligand>
</feature>
<feature type="binding site" evidence="10">
    <location>
        <position position="305"/>
    </location>
    <ligand>
        <name>Mg(2+)</name>
        <dbReference type="ChEBI" id="CHEBI:18420"/>
        <label>1</label>
    </ligand>
</feature>
<comment type="cofactor">
    <cofactor evidence="10">
        <name>Mg(2+)</name>
        <dbReference type="ChEBI" id="CHEBI:18420"/>
    </cofactor>
    <text evidence="10">Binds 2 magnesium ions per monomer.</text>
</comment>
<dbReference type="Gene3D" id="3.40.1030.10">
    <property type="entry name" value="Nucleoside phosphorylase/phosphoribosyltransferase catalytic domain"/>
    <property type="match status" value="1"/>
</dbReference>
<comment type="caution">
    <text evidence="10">Lacks conserved residue(s) required for the propagation of feature annotation.</text>
</comment>
<dbReference type="STRING" id="483218.BACPEC_00601"/>
<dbReference type="Pfam" id="PF02885">
    <property type="entry name" value="Glycos_trans_3N"/>
    <property type="match status" value="1"/>
</dbReference>
<name>B7APJ5_9FIRM</name>
<keyword evidence="15" id="KW-1185">Reference proteome</keyword>
<dbReference type="SUPFAM" id="SSF52317">
    <property type="entry name" value="Class I glutamine amidotransferase-like"/>
    <property type="match status" value="1"/>
</dbReference>
<dbReference type="FunFam" id="3.40.50.880:FF:000003">
    <property type="entry name" value="Anthranilate synthase component II"/>
    <property type="match status" value="1"/>
</dbReference>
<comment type="similarity">
    <text evidence="10">Belongs to the anthranilate phosphoribosyltransferase family.</text>
</comment>
<dbReference type="AlphaFoldDB" id="B7APJ5"/>
<dbReference type="NCBIfam" id="NF011201">
    <property type="entry name" value="PRK14607.1"/>
    <property type="match status" value="1"/>
</dbReference>
<feature type="binding site" evidence="10">
    <location>
        <position position="293"/>
    </location>
    <ligand>
        <name>anthranilate</name>
        <dbReference type="ChEBI" id="CHEBI:16567"/>
        <label>1</label>
    </ligand>
</feature>
<dbReference type="CDD" id="cd01743">
    <property type="entry name" value="GATase1_Anthranilate_Synthase"/>
    <property type="match status" value="1"/>
</dbReference>
<reference evidence="14 15" key="1">
    <citation type="submission" date="2008-11" db="EMBL/GenBank/DDBJ databases">
        <title>Draft genome sequence of Bacteroides pectinophilus (ATCC 43243).</title>
        <authorList>
            <person name="Sudarsanam P."/>
            <person name="Ley R."/>
            <person name="Guruge J."/>
            <person name="Turnbaugh P.J."/>
            <person name="Mahowald M."/>
            <person name="Liep D."/>
            <person name="Gordon J."/>
        </authorList>
    </citation>
    <scope>NUCLEOTIDE SEQUENCE [LARGE SCALE GENOMIC DNA]</scope>
    <source>
        <strain evidence="14 15">ATCC 43243</strain>
    </source>
</reference>
<dbReference type="EC" id="2.4.2.18" evidence="10"/>
<evidence type="ECO:0000256" key="2">
    <source>
        <dbReference type="ARBA" id="ARBA00022605"/>
    </source>
</evidence>
<dbReference type="PRINTS" id="PR00096">
    <property type="entry name" value="GATASE"/>
</dbReference>
<dbReference type="SUPFAM" id="SSF52418">
    <property type="entry name" value="Nucleoside phosphorylase/phosphoribosyltransferase catalytic domain"/>
    <property type="match status" value="1"/>
</dbReference>
<dbReference type="GO" id="GO:0004048">
    <property type="term" value="F:anthranilate phosphoribosyltransferase activity"/>
    <property type="evidence" value="ECO:0007669"/>
    <property type="project" value="UniProtKB-UniRule"/>
</dbReference>
<dbReference type="InterPro" id="IPR000312">
    <property type="entry name" value="Glycosyl_Trfase_fam3"/>
</dbReference>
<dbReference type="Pfam" id="PF00591">
    <property type="entry name" value="Glycos_transf_3"/>
    <property type="match status" value="1"/>
</dbReference>
<evidence type="ECO:0000313" key="15">
    <source>
        <dbReference type="Proteomes" id="UP000003136"/>
    </source>
</evidence>
<feature type="domain" description="Glutamine amidotransferase" evidence="11">
    <location>
        <begin position="10"/>
        <end position="195"/>
    </location>
</feature>
<dbReference type="PANTHER" id="PTHR43285:SF2">
    <property type="entry name" value="ANTHRANILATE PHOSPHORIBOSYLTRANSFERASE"/>
    <property type="match status" value="1"/>
</dbReference>
<dbReference type="eggNOG" id="COG0512">
    <property type="taxonomic scope" value="Bacteria"/>
</dbReference>
<dbReference type="InterPro" id="IPR006221">
    <property type="entry name" value="TrpG/PapA_dom"/>
</dbReference>
<keyword evidence="10" id="KW-0460">Magnesium</keyword>
<gene>
    <name evidence="10" type="primary">trpD</name>
    <name evidence="14" type="ORF">BACPEC_00601</name>
</gene>
<evidence type="ECO:0000313" key="14">
    <source>
        <dbReference type="EMBL" id="EEC58469.1"/>
    </source>
</evidence>
<evidence type="ECO:0000259" key="13">
    <source>
        <dbReference type="Pfam" id="PF02885"/>
    </source>
</evidence>
<dbReference type="EMBL" id="ABVQ01000034">
    <property type="protein sequence ID" value="EEC58469.1"/>
    <property type="molecule type" value="Genomic_DNA"/>
</dbReference>
<feature type="binding site" evidence="10">
    <location>
        <position position="301"/>
    </location>
    <ligand>
        <name>5-phospho-alpha-D-ribose 1-diphosphate</name>
        <dbReference type="ChEBI" id="CHEBI:58017"/>
    </ligand>
</feature>
<comment type="similarity">
    <text evidence="9">In the C-terminal section; belongs to the anthranilate phosphoribosyltransferase family.</text>
</comment>
<dbReference type="SUPFAM" id="SSF47648">
    <property type="entry name" value="Nucleoside phosphorylase/phosphoribosyltransferase N-terminal domain"/>
    <property type="match status" value="1"/>
</dbReference>
<feature type="binding site" evidence="10">
    <location>
        <position position="379"/>
    </location>
    <ligand>
        <name>anthranilate</name>
        <dbReference type="ChEBI" id="CHEBI:16567"/>
        <label>2</label>
    </ligand>
</feature>
<dbReference type="PROSITE" id="PS51273">
    <property type="entry name" value="GATASE_TYPE_1"/>
    <property type="match status" value="1"/>
</dbReference>
<dbReference type="Gene3D" id="3.40.50.880">
    <property type="match status" value="1"/>
</dbReference>
<keyword evidence="6" id="KW-0315">Glutamine amidotransferase</keyword>
<dbReference type="eggNOG" id="COG0547">
    <property type="taxonomic scope" value="Bacteria"/>
</dbReference>
<keyword evidence="7 10" id="KW-0057">Aromatic amino acid biosynthesis</keyword>
<organism evidence="14 15">
    <name type="scientific">[Bacteroides] pectinophilus ATCC 43243</name>
    <dbReference type="NCBI Taxonomy" id="483218"/>
    <lineage>
        <taxon>Bacteria</taxon>
        <taxon>Bacillati</taxon>
        <taxon>Bacillota</taxon>
        <taxon>Clostridia</taxon>
        <taxon>Eubacteriales</taxon>
    </lineage>
</organism>
<comment type="pathway">
    <text evidence="1 10">Amino-acid biosynthesis; L-tryptophan biosynthesis; L-tryptophan from chorismate: step 2/5.</text>
</comment>
<evidence type="ECO:0000256" key="4">
    <source>
        <dbReference type="ARBA" id="ARBA00022679"/>
    </source>
</evidence>
<feature type="binding site" evidence="10">
    <location>
        <position position="293"/>
    </location>
    <ligand>
        <name>5-phospho-alpha-D-ribose 1-diphosphate</name>
        <dbReference type="ChEBI" id="CHEBI:58017"/>
    </ligand>
</feature>
<dbReference type="InterPro" id="IPR017926">
    <property type="entry name" value="GATASE"/>
</dbReference>
<comment type="caution">
    <text evidence="14">The sequence shown here is derived from an EMBL/GenBank/DDBJ whole genome shotgun (WGS) entry which is preliminary data.</text>
</comment>
<keyword evidence="2 10" id="KW-0028">Amino-acid biosynthesis</keyword>
<evidence type="ECO:0000256" key="1">
    <source>
        <dbReference type="ARBA" id="ARBA00004907"/>
    </source>
</evidence>
<dbReference type="FunFam" id="3.40.1030.10:FF:000002">
    <property type="entry name" value="Anthranilate phosphoribosyltransferase"/>
    <property type="match status" value="1"/>
</dbReference>
<feature type="domain" description="Glycosyl transferase family 3" evidence="12">
    <location>
        <begin position="287"/>
        <end position="538"/>
    </location>
</feature>
<dbReference type="HOGENOM" id="CLU_014340_3_2_9"/>
<evidence type="ECO:0000256" key="5">
    <source>
        <dbReference type="ARBA" id="ARBA00022822"/>
    </source>
</evidence>
<feature type="binding site" evidence="10">
    <location>
        <position position="324"/>
    </location>
    <ligand>
        <name>anthranilate</name>
        <dbReference type="ChEBI" id="CHEBI:16567"/>
        <label>1</label>
    </ligand>
</feature>
<evidence type="ECO:0000256" key="9">
    <source>
        <dbReference type="ARBA" id="ARBA00061188"/>
    </source>
</evidence>
<feature type="binding site" evidence="10">
    <location>
        <begin position="296"/>
        <end position="297"/>
    </location>
    <ligand>
        <name>5-phospho-alpha-D-ribose 1-diphosphate</name>
        <dbReference type="ChEBI" id="CHEBI:58017"/>
    </ligand>
</feature>
<keyword evidence="3 10" id="KW-0328">Glycosyltransferase</keyword>
<dbReference type="PANTHER" id="PTHR43285">
    <property type="entry name" value="ANTHRANILATE PHOSPHORIBOSYLTRANSFERASE"/>
    <property type="match status" value="1"/>
</dbReference>
<sequence>MPGKEHIMILIIDNYDSFTYNVAQVVEGLYPHVEVIRNDRITIEEIEKKTPEAIIISPGPSYPSQAGISEDVIRHFAGKLPILGICLGHQAIGEVFGGKIVRGEEPMHGKSSQVKLDGTCPLFMGLPESISVARYHSLVISRENFPESLTITAEDENGTIMAVQHREYPIYGVQFHPESILCEMGTNILANFLSECVGIKVEAEVPSIPEEKRTALKKYIALAADGKNLTEDEAYAAMNIIMGDAATKAQTSAFLMAMRMKGETIEEITGFAKGMRNKASIIKGFRSAVDIVGTGGDMAGTFNISTTSSFVIAAAGIPVAKHGNRAASSKSGAADCLDALGVNIKLSPDDAARCLDRTGIAFLFAQVFHGAMRYVAPVRKEIGARTFFNILGPLTNPALADYIVLGIYDENLMELMANVLIQLGIKGAMVVNGCDGLDEITMTGKTHVVEVRDGAARRYDIDPHDYGFEYCESSVLEGGTPAENAHITLGILDGTDRGARRNTVILNAGCAIYCSGHAKDIKEGVAIATEMIDSGKALAKLNEMKEFTNNI</sequence>
<protein>
    <recommendedName>
        <fullName evidence="10">Anthranilate phosphoribosyltransferase</fullName>
        <ecNumber evidence="10">2.4.2.18</ecNumber>
    </recommendedName>
</protein>
<evidence type="ECO:0000259" key="12">
    <source>
        <dbReference type="Pfam" id="PF00591"/>
    </source>
</evidence>
<dbReference type="GO" id="GO:0000287">
    <property type="term" value="F:magnesium ion binding"/>
    <property type="evidence" value="ECO:0007669"/>
    <property type="project" value="UniProtKB-UniRule"/>
</dbReference>
<dbReference type="NCBIfam" id="TIGR00566">
    <property type="entry name" value="trpG_papA"/>
    <property type="match status" value="1"/>
</dbReference>
<evidence type="ECO:0000256" key="7">
    <source>
        <dbReference type="ARBA" id="ARBA00023141"/>
    </source>
</evidence>
<dbReference type="NCBIfam" id="TIGR01245">
    <property type="entry name" value="trpD"/>
    <property type="match status" value="1"/>
</dbReference>
<dbReference type="InterPro" id="IPR036320">
    <property type="entry name" value="Glycosyl_Trfase_fam3_N_dom_sf"/>
</dbReference>
<keyword evidence="5 10" id="KW-0822">Tryptophan biosynthesis</keyword>
<dbReference type="InterPro" id="IPR029062">
    <property type="entry name" value="Class_I_gatase-like"/>
</dbReference>
<comment type="function">
    <text evidence="10">Catalyzes the transfer of the phosphoribosyl group of 5-phosphorylribose-1-pyrophosphate (PRPP) to anthranilate to yield N-(5'-phosphoribosyl)-anthranilate (PRA).</text>
</comment>
<feature type="binding site" evidence="10">
    <location>
        <position position="439"/>
    </location>
    <ligand>
        <name>Mg(2+)</name>
        <dbReference type="ChEBI" id="CHEBI:18420"/>
        <label>2</label>
    </ligand>
</feature>
<evidence type="ECO:0000256" key="8">
    <source>
        <dbReference type="ARBA" id="ARBA00052328"/>
    </source>
</evidence>
<dbReference type="PRINTS" id="PR00099">
    <property type="entry name" value="CPSGATASE"/>
</dbReference>
<dbReference type="InterPro" id="IPR035902">
    <property type="entry name" value="Nuc_phospho_transferase"/>
</dbReference>
<dbReference type="GO" id="GO:0000162">
    <property type="term" value="P:L-tryptophan biosynthetic process"/>
    <property type="evidence" value="ECO:0007669"/>
    <property type="project" value="UniProtKB-UniRule"/>
</dbReference>
<feature type="domain" description="Glycosyl transferase family 3 N-terminal" evidence="13">
    <location>
        <begin position="218"/>
        <end position="279"/>
    </location>
</feature>
<dbReference type="Gene3D" id="1.20.970.10">
    <property type="entry name" value="Transferase, Pyrimidine Nucleoside Phosphorylase, Chain C"/>
    <property type="match status" value="1"/>
</dbReference>
<keyword evidence="4 10" id="KW-0808">Transferase</keyword>
<evidence type="ECO:0000256" key="10">
    <source>
        <dbReference type="HAMAP-Rule" id="MF_00211"/>
    </source>
</evidence>
<feature type="binding site" evidence="10">
    <location>
        <position position="333"/>
    </location>
    <ligand>
        <name>5-phospho-alpha-D-ribose 1-diphosphate</name>
        <dbReference type="ChEBI" id="CHEBI:58017"/>
    </ligand>
</feature>
<dbReference type="PRINTS" id="PR00097">
    <property type="entry name" value="ANTSNTHASEII"/>
</dbReference>
<evidence type="ECO:0000256" key="3">
    <source>
        <dbReference type="ARBA" id="ARBA00022676"/>
    </source>
</evidence>
<reference evidence="14 15" key="2">
    <citation type="submission" date="2008-11" db="EMBL/GenBank/DDBJ databases">
        <authorList>
            <person name="Fulton L."/>
            <person name="Clifton S."/>
            <person name="Fulton B."/>
            <person name="Xu J."/>
            <person name="Minx P."/>
            <person name="Pepin K.H."/>
            <person name="Johnson M."/>
            <person name="Bhonagiri V."/>
            <person name="Nash W.E."/>
            <person name="Mardis E.R."/>
            <person name="Wilson R.K."/>
        </authorList>
    </citation>
    <scope>NUCLEOTIDE SEQUENCE [LARGE SCALE GENOMIC DNA]</scope>
    <source>
        <strain evidence="14 15">ATCC 43243</strain>
    </source>
</reference>
<proteinExistence type="inferred from homology"/>
<dbReference type="UniPathway" id="UPA00035">
    <property type="reaction ID" value="UER00041"/>
</dbReference>
<feature type="binding site" evidence="10">
    <location>
        <position position="439"/>
    </location>
    <ligand>
        <name>Mg(2+)</name>
        <dbReference type="ChEBI" id="CHEBI:18420"/>
        <label>1</label>
    </ligand>
</feature>